<sequence>MSDLLFNTIALGSAFSFLGMFVLWLTTMIPQAKPGPCNQHDHPCKSTSTSQYLLLLSAFVIISIGAGGTRPCSLPFGADQIDKKDNPMNERTLERFFGWYYAAAAVGVILAFTGIVYIQDHFGWKLGFGIPAILMFLSTFFFLLASSLYIKPKVKTNLFSSFVQVIVLSYKKRKLTFPWQDSLDIPEEIGPDGVASNPSNICTVDQVEELKTLIRVMPLWSTAIMISVNISQSSFGLLQANSMDRRLIGELEIPAGSFTMFTIGTICTWIMLYDRVLIPLASKIRGKPVYLGTKVRMGIGLFCSFLSMVVSAIVEHIRRRKAFQQGLSNNSSGLVNMSAYWLVPQHVLGGFAEAFNSIAQTEFYYSEFPKSMSSIASAMLGLGMAFANLLASAILNTVNHVTSIGRKVSWTSTNINEGHYESYYWLLAIMSAVNLLYFLVCSWGYGPCLEQRNEIRLKNKRGCGSSEEELWQSNEIGLKN</sequence>
<comment type="caution">
    <text evidence="8">The sequence shown here is derived from an EMBL/GenBank/DDBJ whole genome shotgun (WGS) entry which is preliminary data.</text>
</comment>
<evidence type="ECO:0000313" key="8">
    <source>
        <dbReference type="EMBL" id="KAK1358318.1"/>
    </source>
</evidence>
<evidence type="ECO:0000256" key="6">
    <source>
        <dbReference type="ARBA" id="ARBA00044504"/>
    </source>
</evidence>
<evidence type="ECO:0000256" key="7">
    <source>
        <dbReference type="SAM" id="Phobius"/>
    </source>
</evidence>
<dbReference type="GO" id="GO:0022857">
    <property type="term" value="F:transmembrane transporter activity"/>
    <property type="evidence" value="ECO:0007669"/>
    <property type="project" value="InterPro"/>
</dbReference>
<reference evidence="8" key="2">
    <citation type="submission" date="2023-05" db="EMBL/GenBank/DDBJ databases">
        <authorList>
            <person name="Schelkunov M.I."/>
        </authorList>
    </citation>
    <scope>NUCLEOTIDE SEQUENCE</scope>
    <source>
        <strain evidence="8">Hsosn_3</strain>
        <tissue evidence="8">Leaf</tissue>
    </source>
</reference>
<feature type="transmembrane region" description="Helical" evidence="7">
    <location>
        <begin position="251"/>
        <end position="272"/>
    </location>
</feature>
<evidence type="ECO:0000256" key="5">
    <source>
        <dbReference type="ARBA" id="ARBA00023136"/>
    </source>
</evidence>
<evidence type="ECO:0000256" key="1">
    <source>
        <dbReference type="ARBA" id="ARBA00004141"/>
    </source>
</evidence>
<feature type="transmembrane region" description="Helical" evidence="7">
    <location>
        <begin position="6"/>
        <end position="25"/>
    </location>
</feature>
<dbReference type="InterPro" id="IPR000109">
    <property type="entry name" value="POT_fam"/>
</dbReference>
<protein>
    <submittedName>
        <fullName evidence="8">Major facilitator superfamily domain, general substrate transporter</fullName>
    </submittedName>
</protein>
<keyword evidence="4 7" id="KW-1133">Transmembrane helix</keyword>
<reference evidence="8" key="1">
    <citation type="submission" date="2023-02" db="EMBL/GenBank/DDBJ databases">
        <title>Genome of toxic invasive species Heracleum sosnowskyi carries increased number of genes despite the absence of recent whole-genome duplications.</title>
        <authorList>
            <person name="Schelkunov M."/>
            <person name="Shtratnikova V."/>
            <person name="Makarenko M."/>
            <person name="Klepikova A."/>
            <person name="Omelchenko D."/>
            <person name="Novikova G."/>
            <person name="Obukhova E."/>
            <person name="Bogdanov V."/>
            <person name="Penin A."/>
            <person name="Logacheva M."/>
        </authorList>
    </citation>
    <scope>NUCLEOTIDE SEQUENCE</scope>
    <source>
        <strain evidence="8">Hsosn_3</strain>
        <tissue evidence="8">Leaf</tissue>
    </source>
</reference>
<dbReference type="AlphaFoldDB" id="A0AAD8H252"/>
<dbReference type="Pfam" id="PF00854">
    <property type="entry name" value="PTR2"/>
    <property type="match status" value="1"/>
</dbReference>
<keyword evidence="9" id="KW-1185">Reference proteome</keyword>
<accession>A0AAD8H252</accession>
<gene>
    <name evidence="8" type="ORF">POM88_051574</name>
</gene>
<comment type="similarity">
    <text evidence="2">Belongs to the major facilitator superfamily. Proton-dependent oligopeptide transporter (POT/PTR) (TC 2.A.17) family.</text>
</comment>
<keyword evidence="3 7" id="KW-0812">Transmembrane</keyword>
<evidence type="ECO:0000256" key="3">
    <source>
        <dbReference type="ARBA" id="ARBA00022692"/>
    </source>
</evidence>
<feature type="transmembrane region" description="Helical" evidence="7">
    <location>
        <begin position="295"/>
        <end position="314"/>
    </location>
</feature>
<dbReference type="SUPFAM" id="SSF103473">
    <property type="entry name" value="MFS general substrate transporter"/>
    <property type="match status" value="1"/>
</dbReference>
<feature type="transmembrane region" description="Helical" evidence="7">
    <location>
        <begin position="375"/>
        <end position="395"/>
    </location>
</feature>
<feature type="transmembrane region" description="Helical" evidence="7">
    <location>
        <begin position="98"/>
        <end position="118"/>
    </location>
</feature>
<evidence type="ECO:0000256" key="2">
    <source>
        <dbReference type="ARBA" id="ARBA00005982"/>
    </source>
</evidence>
<dbReference type="Proteomes" id="UP001237642">
    <property type="component" value="Unassembled WGS sequence"/>
</dbReference>
<dbReference type="EMBL" id="JAUIZM010000011">
    <property type="protein sequence ID" value="KAK1358318.1"/>
    <property type="molecule type" value="Genomic_DNA"/>
</dbReference>
<feature type="transmembrane region" description="Helical" evidence="7">
    <location>
        <begin position="52"/>
        <end position="78"/>
    </location>
</feature>
<evidence type="ECO:0000313" key="9">
    <source>
        <dbReference type="Proteomes" id="UP001237642"/>
    </source>
</evidence>
<dbReference type="GO" id="GO:0016020">
    <property type="term" value="C:membrane"/>
    <property type="evidence" value="ECO:0007669"/>
    <property type="project" value="UniProtKB-SubCell"/>
</dbReference>
<name>A0AAD8H252_9APIA</name>
<organism evidence="8 9">
    <name type="scientific">Heracleum sosnowskyi</name>
    <dbReference type="NCBI Taxonomy" id="360622"/>
    <lineage>
        <taxon>Eukaryota</taxon>
        <taxon>Viridiplantae</taxon>
        <taxon>Streptophyta</taxon>
        <taxon>Embryophyta</taxon>
        <taxon>Tracheophyta</taxon>
        <taxon>Spermatophyta</taxon>
        <taxon>Magnoliopsida</taxon>
        <taxon>eudicotyledons</taxon>
        <taxon>Gunneridae</taxon>
        <taxon>Pentapetalae</taxon>
        <taxon>asterids</taxon>
        <taxon>campanulids</taxon>
        <taxon>Apiales</taxon>
        <taxon>Apiaceae</taxon>
        <taxon>Apioideae</taxon>
        <taxon>apioid superclade</taxon>
        <taxon>Tordylieae</taxon>
        <taxon>Tordyliinae</taxon>
        <taxon>Heracleum</taxon>
    </lineage>
</organism>
<evidence type="ECO:0000256" key="4">
    <source>
        <dbReference type="ARBA" id="ARBA00022989"/>
    </source>
</evidence>
<dbReference type="PANTHER" id="PTHR11654">
    <property type="entry name" value="OLIGOPEPTIDE TRANSPORTER-RELATED"/>
    <property type="match status" value="1"/>
</dbReference>
<proteinExistence type="inferred from homology"/>
<keyword evidence="5 7" id="KW-0472">Membrane</keyword>
<feature type="transmembrane region" description="Helical" evidence="7">
    <location>
        <begin position="130"/>
        <end position="150"/>
    </location>
</feature>
<feature type="transmembrane region" description="Helical" evidence="7">
    <location>
        <begin position="423"/>
        <end position="446"/>
    </location>
</feature>
<comment type="subcellular location">
    <subcellularLocation>
        <location evidence="1">Membrane</location>
        <topology evidence="1">Multi-pass membrane protein</topology>
    </subcellularLocation>
</comment>
<comment type="similarity">
    <text evidence="6">Belongs to the major facilitator superfamily. Phosphate:H(+) symporter (TC 2.A.1.9) family.</text>
</comment>
<dbReference type="Gene3D" id="1.20.1250.20">
    <property type="entry name" value="MFS general substrate transporter like domains"/>
    <property type="match status" value="1"/>
</dbReference>
<dbReference type="InterPro" id="IPR036259">
    <property type="entry name" value="MFS_trans_sf"/>
</dbReference>